<dbReference type="GO" id="GO:0007165">
    <property type="term" value="P:signal transduction"/>
    <property type="evidence" value="ECO:0007669"/>
    <property type="project" value="InterPro"/>
</dbReference>
<proteinExistence type="predicted"/>
<feature type="domain" description="CheW-like" evidence="1">
    <location>
        <begin position="16"/>
        <end position="92"/>
    </location>
</feature>
<dbReference type="AlphaFoldDB" id="A0A4U1JK80"/>
<dbReference type="RefSeq" id="WP_136926841.1">
    <property type="nucleotide sequence ID" value="NZ_SSMQ01000001.1"/>
</dbReference>
<name>A0A4U1JK80_9BACT</name>
<evidence type="ECO:0000259" key="1">
    <source>
        <dbReference type="Pfam" id="PF01584"/>
    </source>
</evidence>
<dbReference type="Pfam" id="PF01584">
    <property type="entry name" value="CheW"/>
    <property type="match status" value="1"/>
</dbReference>
<dbReference type="SUPFAM" id="SSF50341">
    <property type="entry name" value="CheW-like"/>
    <property type="match status" value="1"/>
</dbReference>
<dbReference type="Proteomes" id="UP000309215">
    <property type="component" value="Unassembled WGS sequence"/>
</dbReference>
<dbReference type="InterPro" id="IPR002545">
    <property type="entry name" value="CheW-lke_dom"/>
</dbReference>
<protein>
    <recommendedName>
        <fullName evidence="1">CheW-like domain-containing protein</fullName>
    </recommendedName>
</protein>
<sequence>MRRGGVLVRVSVAKDGRFVLVPAEVVRGVFVLPSITPVEGLRKPAAGVALANGEVVTVLCIDEEGLSPSSQNERTTAVLCDLGGEPVAIVGRAIESSGLFEVARDGFVRAGETDAAILDVSALRREAEEAIWTARTAVLRSPEVAS</sequence>
<dbReference type="OrthoDB" id="9830712at2"/>
<accession>A0A4U1JK80</accession>
<comment type="caution">
    <text evidence="2">The sequence shown here is derived from an EMBL/GenBank/DDBJ whole genome shotgun (WGS) entry which is preliminary data.</text>
</comment>
<dbReference type="GO" id="GO:0006935">
    <property type="term" value="P:chemotaxis"/>
    <property type="evidence" value="ECO:0007669"/>
    <property type="project" value="InterPro"/>
</dbReference>
<dbReference type="EMBL" id="SSMQ01000001">
    <property type="protein sequence ID" value="TKD13025.1"/>
    <property type="molecule type" value="Genomic_DNA"/>
</dbReference>
<dbReference type="InterPro" id="IPR036061">
    <property type="entry name" value="CheW-like_dom_sf"/>
</dbReference>
<evidence type="ECO:0000313" key="2">
    <source>
        <dbReference type="EMBL" id="TKD13025.1"/>
    </source>
</evidence>
<keyword evidence="3" id="KW-1185">Reference proteome</keyword>
<reference evidence="2 3" key="1">
    <citation type="submission" date="2019-04" db="EMBL/GenBank/DDBJ databases">
        <authorList>
            <person name="Li Y."/>
            <person name="Wang J."/>
        </authorList>
    </citation>
    <scope>NUCLEOTIDE SEQUENCE [LARGE SCALE GENOMIC DNA]</scope>
    <source>
        <strain evidence="2 3">DSM 14668</strain>
    </source>
</reference>
<evidence type="ECO:0000313" key="3">
    <source>
        <dbReference type="Proteomes" id="UP000309215"/>
    </source>
</evidence>
<gene>
    <name evidence="2" type="ORF">E8A74_00240</name>
</gene>
<organism evidence="2 3">
    <name type="scientific">Polyangium fumosum</name>
    <dbReference type="NCBI Taxonomy" id="889272"/>
    <lineage>
        <taxon>Bacteria</taxon>
        <taxon>Pseudomonadati</taxon>
        <taxon>Myxococcota</taxon>
        <taxon>Polyangia</taxon>
        <taxon>Polyangiales</taxon>
        <taxon>Polyangiaceae</taxon>
        <taxon>Polyangium</taxon>
    </lineage>
</organism>